<gene>
    <name evidence="2" type="ORF">EBB45_11390</name>
</gene>
<dbReference type="Proteomes" id="UP000274033">
    <property type="component" value="Unassembled WGS sequence"/>
</dbReference>
<reference evidence="2 3" key="1">
    <citation type="journal article" date="2013" name="J. Microbiol.">
        <title>Lysinibacillus chungkukjangi sp. nov., isolated from Chungkukjang, Korean fermented soybean food.</title>
        <authorList>
            <person name="Kim S.J."/>
            <person name="Jang Y.H."/>
            <person name="Hamada M."/>
            <person name="Ahn J.H."/>
            <person name="Weon H.Y."/>
            <person name="Suzuki K."/>
            <person name="Whang K.S."/>
            <person name="Kwon S.W."/>
        </authorList>
    </citation>
    <scope>NUCLEOTIDE SEQUENCE [LARGE SCALE GENOMIC DNA]</scope>
    <source>
        <strain evidence="2 3">MCCC 1A12701</strain>
    </source>
</reference>
<dbReference type="Gene3D" id="3.90.1300.10">
    <property type="entry name" value="Amidase signature (AS) domain"/>
    <property type="match status" value="1"/>
</dbReference>
<dbReference type="PANTHER" id="PTHR11895">
    <property type="entry name" value="TRANSAMIDASE"/>
    <property type="match status" value="1"/>
</dbReference>
<feature type="domain" description="Amidase" evidence="1">
    <location>
        <begin position="25"/>
        <end position="439"/>
    </location>
</feature>
<dbReference type="PANTHER" id="PTHR11895:SF176">
    <property type="entry name" value="AMIDASE AMID-RELATED"/>
    <property type="match status" value="1"/>
</dbReference>
<dbReference type="PROSITE" id="PS00571">
    <property type="entry name" value="AMIDASES"/>
    <property type="match status" value="1"/>
</dbReference>
<dbReference type="GO" id="GO:0003824">
    <property type="term" value="F:catalytic activity"/>
    <property type="evidence" value="ECO:0007669"/>
    <property type="project" value="InterPro"/>
</dbReference>
<sequence>MTNILQLSIHEASELIKEKKLSPVDLVESLIERIEETNPLINAYITVREKEELLEEARQCELEILNGQYKGPLHGIPISIKDMIFTKDIKTTMGSAVYKDYVPTEDAIVVQRLKQAGAIIVGKVNTHEFAYGPTGDESHFGPVRNPHDLNKISGGSSSGSAASISSFTSFGSIGTDTGGSIRIPASFCGVVGMKPTYGKVSREGVYALSWNLDHIGPITRTVKDNILMYNALVESEEIHIGDYVKELNNLKIAIPQNYFFDDLDEDVRVSVNGVVNLLKEIGATVEIIKIPLLDEVTEHQKTILRTEAYANNRENFERDASLFGVEVRERLLTGIEVKGHEYALALKRKNELTKQCNALFDHFDVFITPTIPILPPNIKERTVRTDTENKDAGHIRWTILKNTSPFNYLGLPAISIPCGVSTTGLPIGLQIISKSNNEQVIYETALALEEKLNIETTKWEIGRKIVK</sequence>
<organism evidence="2 3">
    <name type="scientific">Lysinibacillus composti</name>
    <dbReference type="NCBI Taxonomy" id="720633"/>
    <lineage>
        <taxon>Bacteria</taxon>
        <taxon>Bacillati</taxon>
        <taxon>Bacillota</taxon>
        <taxon>Bacilli</taxon>
        <taxon>Bacillales</taxon>
        <taxon>Bacillaceae</taxon>
        <taxon>Lysinibacillus</taxon>
    </lineage>
</organism>
<dbReference type="InterPro" id="IPR020556">
    <property type="entry name" value="Amidase_CS"/>
</dbReference>
<dbReference type="AlphaFoldDB" id="A0A3N9UE56"/>
<dbReference type="EMBL" id="RRCT01000009">
    <property type="protein sequence ID" value="RQW74485.1"/>
    <property type="molecule type" value="Genomic_DNA"/>
</dbReference>
<evidence type="ECO:0000313" key="2">
    <source>
        <dbReference type="EMBL" id="RQW74485.1"/>
    </source>
</evidence>
<dbReference type="InterPro" id="IPR000120">
    <property type="entry name" value="Amidase"/>
</dbReference>
<evidence type="ECO:0000259" key="1">
    <source>
        <dbReference type="Pfam" id="PF01425"/>
    </source>
</evidence>
<dbReference type="RefSeq" id="WP_124764778.1">
    <property type="nucleotide sequence ID" value="NZ_JAFBDY010000008.1"/>
</dbReference>
<comment type="caution">
    <text evidence="2">The sequence shown here is derived from an EMBL/GenBank/DDBJ whole genome shotgun (WGS) entry which is preliminary data.</text>
</comment>
<evidence type="ECO:0000313" key="3">
    <source>
        <dbReference type="Proteomes" id="UP000274033"/>
    </source>
</evidence>
<dbReference type="InterPro" id="IPR023631">
    <property type="entry name" value="Amidase_dom"/>
</dbReference>
<name>A0A3N9UE56_9BACI</name>
<accession>A0A3N9UE56</accession>
<dbReference type="OrthoDB" id="9811471at2"/>
<dbReference type="InterPro" id="IPR036928">
    <property type="entry name" value="AS_sf"/>
</dbReference>
<protein>
    <submittedName>
        <fullName evidence="2">Amidase</fullName>
    </submittedName>
</protein>
<keyword evidence="3" id="KW-1185">Reference proteome</keyword>
<dbReference type="SUPFAM" id="SSF75304">
    <property type="entry name" value="Amidase signature (AS) enzymes"/>
    <property type="match status" value="1"/>
</dbReference>
<proteinExistence type="predicted"/>
<dbReference type="Pfam" id="PF01425">
    <property type="entry name" value="Amidase"/>
    <property type="match status" value="1"/>
</dbReference>